<dbReference type="RefSeq" id="WP_338548435.1">
    <property type="nucleotide sequence ID" value="NZ_CP146069.1"/>
</dbReference>
<dbReference type="InterPro" id="IPR018392">
    <property type="entry name" value="LysM"/>
</dbReference>
<organism evidence="3 4">
    <name type="scientific">Roseovarius phycicola</name>
    <dbReference type="NCBI Taxonomy" id="3080976"/>
    <lineage>
        <taxon>Bacteria</taxon>
        <taxon>Pseudomonadati</taxon>
        <taxon>Pseudomonadota</taxon>
        <taxon>Alphaproteobacteria</taxon>
        <taxon>Rhodobacterales</taxon>
        <taxon>Roseobacteraceae</taxon>
        <taxon>Roseovarius</taxon>
    </lineage>
</organism>
<feature type="compositionally biased region" description="Low complexity" evidence="1">
    <location>
        <begin position="214"/>
        <end position="228"/>
    </location>
</feature>
<dbReference type="InterPro" id="IPR050570">
    <property type="entry name" value="Cell_wall_metabolism_enzyme"/>
</dbReference>
<dbReference type="InterPro" id="IPR011055">
    <property type="entry name" value="Dup_hybrid_motif"/>
</dbReference>
<dbReference type="CDD" id="cd12797">
    <property type="entry name" value="M23_peptidase"/>
    <property type="match status" value="1"/>
</dbReference>
<dbReference type="PANTHER" id="PTHR21666">
    <property type="entry name" value="PEPTIDASE-RELATED"/>
    <property type="match status" value="1"/>
</dbReference>
<dbReference type="Pfam" id="PF01551">
    <property type="entry name" value="Peptidase_M23"/>
    <property type="match status" value="1"/>
</dbReference>
<evidence type="ECO:0000313" key="3">
    <source>
        <dbReference type="EMBL" id="WWR45500.1"/>
    </source>
</evidence>
<dbReference type="PANTHER" id="PTHR21666:SF270">
    <property type="entry name" value="MUREIN HYDROLASE ACTIVATOR ENVC"/>
    <property type="match status" value="1"/>
</dbReference>
<sequence length="382" mass="40044">MSFRLHRVGTLTGCAALMVLTACSDLDFDLRGGASSTASAARQANTDRPAPDTRGIISYPSYQVAVAQRGDTLRTVSQRIGVDVNALASYNGIDPDAPLRQNEIIALPTRVAEPEGGPITASGVDITTLAGSAIDAADGANPRPGTLTPAGPGVEPIRHQVQRGETAFTIARLYNVSVRSLADWNGLGADFDVREGQYLLIPVAVADTRTASVEATPLPTEPPGAGTPTPLPPSASEPLPEQDTAPASQPVARTAAPDLSGETKKRETRMAFPVNGDIIREYAKGKNDGIDIAAPPGTPVRAAADGTVAAITKDTNGIPIIVVKHDDNLLTVYSNVVKVKVDKDDRIKRGEQLAEIRADGAAAVHFEVRKGFDSVDPIPFLQ</sequence>
<dbReference type="CDD" id="cd00118">
    <property type="entry name" value="LysM"/>
    <property type="match status" value="1"/>
</dbReference>
<dbReference type="SUPFAM" id="SSF51261">
    <property type="entry name" value="Duplicated hybrid motif"/>
    <property type="match status" value="1"/>
</dbReference>
<dbReference type="Pfam" id="PF01476">
    <property type="entry name" value="LysM"/>
    <property type="match status" value="2"/>
</dbReference>
<proteinExistence type="predicted"/>
<reference evidence="3 4" key="1">
    <citation type="submission" date="2023-10" db="EMBL/GenBank/DDBJ databases">
        <title>Roseovarius strain S88 nov., isolated from a marine algae.</title>
        <authorList>
            <person name="Lee M.W."/>
            <person name="Lee J.K."/>
            <person name="Kim J.M."/>
            <person name="Choi D.G."/>
            <person name="Baek J.H."/>
            <person name="Bayburt H."/>
            <person name="Jung J.J."/>
            <person name="Han D.M."/>
            <person name="Jeon C.O."/>
        </authorList>
    </citation>
    <scope>NUCLEOTIDE SEQUENCE [LARGE SCALE GENOMIC DNA]</scope>
    <source>
        <strain evidence="3 4">S88</strain>
    </source>
</reference>
<feature type="region of interest" description="Disordered" evidence="1">
    <location>
        <begin position="214"/>
        <end position="268"/>
    </location>
</feature>
<feature type="domain" description="LysM" evidence="2">
    <location>
        <begin position="63"/>
        <end position="107"/>
    </location>
</feature>
<gene>
    <name evidence="3" type="ORF">RZ517_11895</name>
</gene>
<protein>
    <submittedName>
        <fullName evidence="3">Peptidoglycan DD-metalloendopeptidase family protein</fullName>
    </submittedName>
</protein>
<dbReference type="Proteomes" id="UP001364156">
    <property type="component" value="Chromosome"/>
</dbReference>
<keyword evidence="4" id="KW-1185">Reference proteome</keyword>
<dbReference type="InterPro" id="IPR036779">
    <property type="entry name" value="LysM_dom_sf"/>
</dbReference>
<dbReference type="Gene3D" id="3.10.350.10">
    <property type="entry name" value="LysM domain"/>
    <property type="match status" value="2"/>
</dbReference>
<dbReference type="SUPFAM" id="SSF54106">
    <property type="entry name" value="LysM domain"/>
    <property type="match status" value="2"/>
</dbReference>
<dbReference type="PROSITE" id="PS51257">
    <property type="entry name" value="PROKAR_LIPOPROTEIN"/>
    <property type="match status" value="1"/>
</dbReference>
<evidence type="ECO:0000259" key="2">
    <source>
        <dbReference type="PROSITE" id="PS51782"/>
    </source>
</evidence>
<dbReference type="SMART" id="SM00257">
    <property type="entry name" value="LysM"/>
    <property type="match status" value="2"/>
</dbReference>
<accession>A0ABZ2HCQ5</accession>
<name>A0ABZ2HCQ5_9RHOB</name>
<evidence type="ECO:0000313" key="4">
    <source>
        <dbReference type="Proteomes" id="UP001364156"/>
    </source>
</evidence>
<dbReference type="InterPro" id="IPR016047">
    <property type="entry name" value="M23ase_b-sheet_dom"/>
</dbReference>
<dbReference type="Gene3D" id="2.70.70.10">
    <property type="entry name" value="Glucose Permease (Domain IIA)"/>
    <property type="match status" value="1"/>
</dbReference>
<dbReference type="PROSITE" id="PS51782">
    <property type="entry name" value="LYSM"/>
    <property type="match status" value="2"/>
</dbReference>
<dbReference type="EMBL" id="CP146069">
    <property type="protein sequence ID" value="WWR45500.1"/>
    <property type="molecule type" value="Genomic_DNA"/>
</dbReference>
<feature type="domain" description="LysM" evidence="2">
    <location>
        <begin position="157"/>
        <end position="201"/>
    </location>
</feature>
<evidence type="ECO:0000256" key="1">
    <source>
        <dbReference type="SAM" id="MobiDB-lite"/>
    </source>
</evidence>